<sequence>MPLLVVVLGVSAMLAAVACGSSGAGASSPQRSARADFPYASYPSEIRSDCEIVVKRCDKCHTLDRVLVARVESREHWTLYVRRMRRMPGSGISAADADAAVNCLAYRSALQAGAEPEPATEPAPATAPAPEPAVEPTTEEDSP</sequence>
<dbReference type="InterPro" id="IPR036909">
    <property type="entry name" value="Cyt_c-like_dom_sf"/>
</dbReference>
<dbReference type="Gene3D" id="1.10.760.10">
    <property type="entry name" value="Cytochrome c-like domain"/>
    <property type="match status" value="1"/>
</dbReference>
<feature type="signal peptide" evidence="2">
    <location>
        <begin position="1"/>
        <end position="18"/>
    </location>
</feature>
<dbReference type="GO" id="GO:0009055">
    <property type="term" value="F:electron transfer activity"/>
    <property type="evidence" value="ECO:0007669"/>
    <property type="project" value="InterPro"/>
</dbReference>
<dbReference type="SUPFAM" id="SSF46626">
    <property type="entry name" value="Cytochrome c"/>
    <property type="match status" value="1"/>
</dbReference>
<reference evidence="3 4" key="1">
    <citation type="journal article" date="2010" name="Stand. Genomic Sci.">
        <title>Complete genome sequence of Haliangium ochraceum type strain (SMP-2).</title>
        <authorList>
            <consortium name="US DOE Joint Genome Institute (JGI-PGF)"/>
            <person name="Ivanova N."/>
            <person name="Daum C."/>
            <person name="Lang E."/>
            <person name="Abt B."/>
            <person name="Kopitz M."/>
            <person name="Saunders E."/>
            <person name="Lapidus A."/>
            <person name="Lucas S."/>
            <person name="Glavina Del Rio T."/>
            <person name="Nolan M."/>
            <person name="Tice H."/>
            <person name="Copeland A."/>
            <person name="Cheng J.F."/>
            <person name="Chen F."/>
            <person name="Bruce D."/>
            <person name="Goodwin L."/>
            <person name="Pitluck S."/>
            <person name="Mavromatis K."/>
            <person name="Pati A."/>
            <person name="Mikhailova N."/>
            <person name="Chen A."/>
            <person name="Palaniappan K."/>
            <person name="Land M."/>
            <person name="Hauser L."/>
            <person name="Chang Y.J."/>
            <person name="Jeffries C.D."/>
            <person name="Detter J.C."/>
            <person name="Brettin T."/>
            <person name="Rohde M."/>
            <person name="Goker M."/>
            <person name="Bristow J."/>
            <person name="Markowitz V."/>
            <person name="Eisen J.A."/>
            <person name="Hugenholtz P."/>
            <person name="Kyrpides N.C."/>
            <person name="Klenk H.P."/>
        </authorList>
    </citation>
    <scope>NUCLEOTIDE SEQUENCE [LARGE SCALE GENOMIC DNA]</scope>
    <source>
        <strain evidence="4">DSM 14365 / CIP 107738 / JCM 11303 / AJ 13395 / SMP-2</strain>
    </source>
</reference>
<dbReference type="InterPro" id="IPR019604">
    <property type="entry name" value="Cytochrome-c551"/>
</dbReference>
<dbReference type="AlphaFoldDB" id="D0LVH2"/>
<keyword evidence="4" id="KW-1185">Reference proteome</keyword>
<dbReference type="Proteomes" id="UP000001880">
    <property type="component" value="Chromosome"/>
</dbReference>
<evidence type="ECO:0000313" key="3">
    <source>
        <dbReference type="EMBL" id="ACY17533.1"/>
    </source>
</evidence>
<feature type="compositionally biased region" description="Pro residues" evidence="1">
    <location>
        <begin position="119"/>
        <end position="133"/>
    </location>
</feature>
<keyword evidence="2" id="KW-0732">Signal</keyword>
<evidence type="ECO:0000313" key="4">
    <source>
        <dbReference type="Proteomes" id="UP000001880"/>
    </source>
</evidence>
<organism evidence="3 4">
    <name type="scientific">Haliangium ochraceum (strain DSM 14365 / JCM 11303 / SMP-2)</name>
    <dbReference type="NCBI Taxonomy" id="502025"/>
    <lineage>
        <taxon>Bacteria</taxon>
        <taxon>Pseudomonadati</taxon>
        <taxon>Myxococcota</taxon>
        <taxon>Polyangia</taxon>
        <taxon>Haliangiales</taxon>
        <taxon>Kofleriaceae</taxon>
        <taxon>Haliangium</taxon>
    </lineage>
</organism>
<dbReference type="Pfam" id="PF10643">
    <property type="entry name" value="Cytochrome-c551"/>
    <property type="match status" value="1"/>
</dbReference>
<dbReference type="KEGG" id="hoh:Hoch_5045"/>
<evidence type="ECO:0000256" key="2">
    <source>
        <dbReference type="SAM" id="SignalP"/>
    </source>
</evidence>
<protein>
    <recommendedName>
        <fullName evidence="5">Cytochrome c domain-containing protein</fullName>
    </recommendedName>
</protein>
<accession>D0LVH2</accession>
<evidence type="ECO:0008006" key="5">
    <source>
        <dbReference type="Google" id="ProtNLM"/>
    </source>
</evidence>
<gene>
    <name evidence="3" type="ordered locus">Hoch_5045</name>
</gene>
<evidence type="ECO:0000256" key="1">
    <source>
        <dbReference type="SAM" id="MobiDB-lite"/>
    </source>
</evidence>
<dbReference type="GO" id="GO:0020037">
    <property type="term" value="F:heme binding"/>
    <property type="evidence" value="ECO:0007669"/>
    <property type="project" value="InterPro"/>
</dbReference>
<name>D0LVH2_HALO1</name>
<proteinExistence type="predicted"/>
<dbReference type="HOGENOM" id="CLU_1803505_0_0_7"/>
<feature type="region of interest" description="Disordered" evidence="1">
    <location>
        <begin position="112"/>
        <end position="143"/>
    </location>
</feature>
<dbReference type="STRING" id="502025.Hoch_5045"/>
<feature type="chain" id="PRO_5003010956" description="Cytochrome c domain-containing protein" evidence="2">
    <location>
        <begin position="19"/>
        <end position="143"/>
    </location>
</feature>
<dbReference type="EMBL" id="CP001804">
    <property type="protein sequence ID" value="ACY17533.1"/>
    <property type="molecule type" value="Genomic_DNA"/>
</dbReference>